<name>A0A1B7WZ70_APHFL</name>
<proteinExistence type="predicted"/>
<protein>
    <submittedName>
        <fullName evidence="1">Uncharacterized protein</fullName>
    </submittedName>
</protein>
<evidence type="ECO:0000313" key="1">
    <source>
        <dbReference type="EMBL" id="OBQ42393.1"/>
    </source>
</evidence>
<evidence type="ECO:0000313" key="2">
    <source>
        <dbReference type="Proteomes" id="UP000092093"/>
    </source>
</evidence>
<accession>A0A1B7WZ70</accession>
<organism evidence="1 2">
    <name type="scientific">Aphanizomenon flos-aquae WA102</name>
    <dbReference type="NCBI Taxonomy" id="1710896"/>
    <lineage>
        <taxon>Bacteria</taxon>
        <taxon>Bacillati</taxon>
        <taxon>Cyanobacteriota</taxon>
        <taxon>Cyanophyceae</taxon>
        <taxon>Nostocales</taxon>
        <taxon>Aphanizomenonaceae</taxon>
        <taxon>Aphanizomenon</taxon>
    </lineage>
</organism>
<gene>
    <name evidence="1" type="ORF">AN484_18060</name>
</gene>
<dbReference type="AlphaFoldDB" id="A0A1B7WZ70"/>
<sequence>MVQEPDVFTFDLQELNKSVNFVVAVSHVSNKHVKLKDSSALSVFASINVFETYLDISEVLRDSTPKTLPFDEIKQIAERESNGLYQILY</sequence>
<comment type="caution">
    <text evidence="1">The sequence shown here is derived from an EMBL/GenBank/DDBJ whole genome shotgun (WGS) entry which is preliminary data.</text>
</comment>
<dbReference type="EMBL" id="LJOW01000107">
    <property type="protein sequence ID" value="OBQ42393.1"/>
    <property type="molecule type" value="Genomic_DNA"/>
</dbReference>
<reference evidence="1 2" key="1">
    <citation type="submission" date="2015-09" db="EMBL/GenBank/DDBJ databases">
        <title>Aphanizomenon flos-aquae WA102.</title>
        <authorList>
            <person name="Driscoll C."/>
        </authorList>
    </citation>
    <scope>NUCLEOTIDE SEQUENCE [LARGE SCALE GENOMIC DNA]</scope>
    <source>
        <strain evidence="1">WA102</strain>
    </source>
</reference>
<dbReference type="Proteomes" id="UP000092093">
    <property type="component" value="Unassembled WGS sequence"/>
</dbReference>